<dbReference type="EMBL" id="CP045875">
    <property type="protein sequence ID" value="QGG47872.1"/>
    <property type="molecule type" value="Genomic_DNA"/>
</dbReference>
<dbReference type="InterPro" id="IPR007505">
    <property type="entry name" value="PDDEXK_7"/>
</dbReference>
<name>A0A5Q2N3J4_9FIRM</name>
<evidence type="ECO:0008006" key="3">
    <source>
        <dbReference type="Google" id="ProtNLM"/>
    </source>
</evidence>
<dbReference type="Proteomes" id="UP000366051">
    <property type="component" value="Chromosome"/>
</dbReference>
<evidence type="ECO:0000313" key="2">
    <source>
        <dbReference type="Proteomes" id="UP000366051"/>
    </source>
</evidence>
<sequence length="449" mass="53466">MATQFEAPPFSLAFLNGDRFIHLKEFFEEEKELYQAEAGLKIRENLNLMLLFRSSDPKARFYMDGLETLPERMILRDEEGQAYLAPSEQEYLLFRYDDYPLIPGYYKLTVFVFGKSYHALLQVLPKQMTQAQWESMKEELEKELHDLALNLFSKNMGQAIPTLKELPSRLWFRFIMIQKSYKPVMAALSDLYRKANYRIQKNRTFDYDLPENRWLRQIIATIEKSLQEFLQALHEQEEKARAILSDKNLLSSKNKTLSIIGHYRSQCERMISSFRFICQAPWYKQVRSRPKEMIPQVMMTDFRYAALYKLYKDLRKENIEVALDRTYQYQWKRTDLLYENWGFLKICNALMNDPLRYEVKSGWLFDLDFSDHHLFIPSLPSGTTIVLEKGKTKLHLVYDALIPRKSEQTEKYKAPLYIKGTHDRPDGRLDIYQEEVYGGSILFDFKYRP</sequence>
<gene>
    <name evidence="1" type="ORF">FTV88_1774</name>
</gene>
<dbReference type="KEGG" id="hcv:FTV88_1774"/>
<accession>A0A5Q2N3J4</accession>
<evidence type="ECO:0000313" key="1">
    <source>
        <dbReference type="EMBL" id="QGG47872.1"/>
    </source>
</evidence>
<keyword evidence="2" id="KW-1185">Reference proteome</keyword>
<dbReference type="OrthoDB" id="11970at2"/>
<organism evidence="1 2">
    <name type="scientific">Heliorestis convoluta</name>
    <dbReference type="NCBI Taxonomy" id="356322"/>
    <lineage>
        <taxon>Bacteria</taxon>
        <taxon>Bacillati</taxon>
        <taxon>Bacillota</taxon>
        <taxon>Clostridia</taxon>
        <taxon>Eubacteriales</taxon>
        <taxon>Heliobacteriaceae</taxon>
        <taxon>Heliorestis</taxon>
    </lineage>
</organism>
<proteinExistence type="predicted"/>
<dbReference type="Pfam" id="PF04411">
    <property type="entry name" value="PDDEXK_7"/>
    <property type="match status" value="1"/>
</dbReference>
<dbReference type="RefSeq" id="WP_153725167.1">
    <property type="nucleotide sequence ID" value="NZ_CP045875.1"/>
</dbReference>
<reference evidence="2" key="1">
    <citation type="submission" date="2019-11" db="EMBL/GenBank/DDBJ databases">
        <title>Genome sequence of Heliorestis convoluta strain HH, an alkaliphilic and minimalistic phototrophic bacterium from a soda lake in Egypt.</title>
        <authorList>
            <person name="Dewey E.D."/>
            <person name="Stokes L.M."/>
            <person name="Burchell B.M."/>
            <person name="Shaffer K.N."/>
            <person name="Huntington A.M."/>
            <person name="Baker J.M."/>
            <person name="Nadendla S."/>
            <person name="Giglio M.G."/>
            <person name="Touchman J.W."/>
            <person name="Blankenship R.E."/>
            <person name="Madigan M.T."/>
            <person name="Sattley W.M."/>
        </authorList>
    </citation>
    <scope>NUCLEOTIDE SEQUENCE [LARGE SCALE GENOMIC DNA]</scope>
    <source>
        <strain evidence="2">HH</strain>
    </source>
</reference>
<protein>
    <recommendedName>
        <fullName evidence="3">DUF2357 domain-containing protein</fullName>
    </recommendedName>
</protein>
<dbReference type="AlphaFoldDB" id="A0A5Q2N3J4"/>